<feature type="transmembrane region" description="Helical" evidence="10">
    <location>
        <begin position="63"/>
        <end position="83"/>
    </location>
</feature>
<keyword evidence="8 10" id="KW-0675">Receptor</keyword>
<evidence type="ECO:0000313" key="11">
    <source>
        <dbReference type="EMBL" id="QBB72970.1"/>
    </source>
</evidence>
<proteinExistence type="evidence at transcript level"/>
<evidence type="ECO:0000256" key="6">
    <source>
        <dbReference type="ARBA" id="ARBA00022989"/>
    </source>
</evidence>
<organism evidence="11">
    <name type="scientific">Protaetia brevitarsis</name>
    <name type="common">White-spotted flower chafer beetle</name>
    <name type="synonym">Liocola brevitarsis</name>
    <dbReference type="NCBI Taxonomy" id="348688"/>
    <lineage>
        <taxon>Eukaryota</taxon>
        <taxon>Metazoa</taxon>
        <taxon>Ecdysozoa</taxon>
        <taxon>Arthropoda</taxon>
        <taxon>Hexapoda</taxon>
        <taxon>Insecta</taxon>
        <taxon>Pterygota</taxon>
        <taxon>Neoptera</taxon>
        <taxon>Endopterygota</taxon>
        <taxon>Coleoptera</taxon>
        <taxon>Polyphaga</taxon>
        <taxon>Scarabaeiformia</taxon>
        <taxon>Scarabaeidae</taxon>
        <taxon>Cetoniinae</taxon>
        <taxon>Protaetia</taxon>
        <taxon>Liocola</taxon>
    </lineage>
</organism>
<accession>A0A411HR64</accession>
<keyword evidence="3 10" id="KW-0716">Sensory transduction</keyword>
<keyword evidence="2" id="KW-1003">Cell membrane</keyword>
<dbReference type="GO" id="GO:0007165">
    <property type="term" value="P:signal transduction"/>
    <property type="evidence" value="ECO:0007669"/>
    <property type="project" value="UniProtKB-KW"/>
</dbReference>
<comment type="subcellular location">
    <subcellularLocation>
        <location evidence="1 10">Cell membrane</location>
        <topology evidence="1 10">Multi-pass membrane protein</topology>
    </subcellularLocation>
</comment>
<dbReference type="PANTHER" id="PTHR21137">
    <property type="entry name" value="ODORANT RECEPTOR"/>
    <property type="match status" value="1"/>
</dbReference>
<comment type="caution">
    <text evidence="10">Lacks conserved residue(s) required for the propagation of feature annotation.</text>
</comment>
<comment type="similarity">
    <text evidence="10">Belongs to the insect chemoreceptor superfamily. Heteromeric odorant receptor channel (TC 1.A.69) family.</text>
</comment>
<feature type="transmembrane region" description="Helical" evidence="10">
    <location>
        <begin position="165"/>
        <end position="198"/>
    </location>
</feature>
<evidence type="ECO:0000256" key="9">
    <source>
        <dbReference type="ARBA" id="ARBA00023224"/>
    </source>
</evidence>
<dbReference type="GO" id="GO:0004984">
    <property type="term" value="F:olfactory receptor activity"/>
    <property type="evidence" value="ECO:0007669"/>
    <property type="project" value="InterPro"/>
</dbReference>
<keyword evidence="9 10" id="KW-0807">Transducer</keyword>
<dbReference type="GO" id="GO:0005549">
    <property type="term" value="F:odorant binding"/>
    <property type="evidence" value="ECO:0007669"/>
    <property type="project" value="InterPro"/>
</dbReference>
<keyword evidence="5 10" id="KW-0552">Olfaction</keyword>
<dbReference type="PANTHER" id="PTHR21137:SF35">
    <property type="entry name" value="ODORANT RECEPTOR 19A-RELATED"/>
    <property type="match status" value="1"/>
</dbReference>
<protein>
    <recommendedName>
        <fullName evidence="10">Odorant receptor</fullName>
    </recommendedName>
</protein>
<sequence>MFQKILTEEVFFLLNIRGQSLDASTLSSKLKAIVCLSLEGLLGILLTVGILDSTDDLYSVLENITGLITLLQIIFRSVILFVYKDNFLNSIIFLKIFWKADRFGATSFKKISNFRLQFVKILRIYRLIIGISGTLYLTKPLFEKHRMLPMTCLLLCDIHNDVCYVFYYIFQIIALATQLIMLVGFDSLFFVLLMCAYVELEQIKQALSNLSMKENAKGDQDEVLKEMITIIEHHNLVLGYIGIFNHLFKTALLFQFGFSIFSLCSSLFVMTTNGFPPTTGNFLKSGPYCFSGICQIFIYSAVGELIAQQTERISDAAYETKWILNYQPSFRKMLLLLIQRAQLRSQITVGGVWKLDMTTFASILKGSMSLMAFIQTVYYNKK</sequence>
<dbReference type="Pfam" id="PF02949">
    <property type="entry name" value="7tm_6"/>
    <property type="match status" value="1"/>
</dbReference>
<name>A0A411HR64_PROBE</name>
<reference evidence="11" key="1">
    <citation type="submission" date="2018-05" db="EMBL/GenBank/DDBJ databases">
        <title>Identification and expression analysis of candidate chemosensory receptors in the white-spotted flower chafer, Protaetia brevitarsis.</title>
        <authorList>
            <person name="Zhang T."/>
        </authorList>
    </citation>
    <scope>NUCLEOTIDE SEQUENCE</scope>
</reference>
<evidence type="ECO:0000256" key="4">
    <source>
        <dbReference type="ARBA" id="ARBA00022692"/>
    </source>
</evidence>
<dbReference type="EMBL" id="MH324871">
    <property type="protein sequence ID" value="QBB72970.1"/>
    <property type="molecule type" value="mRNA"/>
</dbReference>
<keyword evidence="4 10" id="KW-0812">Transmembrane</keyword>
<evidence type="ECO:0000256" key="5">
    <source>
        <dbReference type="ARBA" id="ARBA00022725"/>
    </source>
</evidence>
<feature type="transmembrane region" description="Helical" evidence="10">
    <location>
        <begin position="124"/>
        <end position="142"/>
    </location>
</feature>
<feature type="transmembrane region" description="Helical" evidence="10">
    <location>
        <begin position="360"/>
        <end position="379"/>
    </location>
</feature>
<evidence type="ECO:0000256" key="3">
    <source>
        <dbReference type="ARBA" id="ARBA00022606"/>
    </source>
</evidence>
<evidence type="ECO:0000256" key="1">
    <source>
        <dbReference type="ARBA" id="ARBA00004651"/>
    </source>
</evidence>
<feature type="transmembrane region" description="Helical" evidence="10">
    <location>
        <begin position="251"/>
        <end position="270"/>
    </location>
</feature>
<dbReference type="GO" id="GO:0005886">
    <property type="term" value="C:plasma membrane"/>
    <property type="evidence" value="ECO:0007669"/>
    <property type="project" value="UniProtKB-SubCell"/>
</dbReference>
<evidence type="ECO:0000256" key="7">
    <source>
        <dbReference type="ARBA" id="ARBA00023136"/>
    </source>
</evidence>
<dbReference type="InterPro" id="IPR004117">
    <property type="entry name" value="7tm6_olfct_rcpt"/>
</dbReference>
<feature type="transmembrane region" description="Helical" evidence="10">
    <location>
        <begin position="32"/>
        <end position="51"/>
    </location>
</feature>
<keyword evidence="6 10" id="KW-1133">Transmembrane helix</keyword>
<gene>
    <name evidence="11" type="primary">OR38</name>
</gene>
<evidence type="ECO:0000256" key="10">
    <source>
        <dbReference type="RuleBase" id="RU351113"/>
    </source>
</evidence>
<evidence type="ECO:0000256" key="8">
    <source>
        <dbReference type="ARBA" id="ARBA00023170"/>
    </source>
</evidence>
<dbReference type="AlphaFoldDB" id="A0A411HR64"/>
<evidence type="ECO:0000256" key="2">
    <source>
        <dbReference type="ARBA" id="ARBA00022475"/>
    </source>
</evidence>
<keyword evidence="7 10" id="KW-0472">Membrane</keyword>